<dbReference type="AlphaFoldDB" id="A0A418WLH0"/>
<reference evidence="2 3" key="1">
    <citation type="submission" date="2018-09" db="EMBL/GenBank/DDBJ databases">
        <authorList>
            <person name="Zhu H."/>
        </authorList>
    </citation>
    <scope>NUCLEOTIDE SEQUENCE [LARGE SCALE GENOMIC DNA]</scope>
    <source>
        <strain evidence="2 3">K2R01-6</strain>
    </source>
</reference>
<sequence>MFSSGILSSYERAIAMRLFVACVASALVLTPAFASSDEAKEPKAEKICRANKQATGTRLAKKKICKTAEEWATEDQRNANDLRNVQRMTQ</sequence>
<gene>
    <name evidence="2" type="ORF">D3876_12020</name>
</gene>
<protein>
    <submittedName>
        <fullName evidence="2">Uncharacterized protein</fullName>
    </submittedName>
</protein>
<name>A0A418WLH0_9SPHN</name>
<evidence type="ECO:0000313" key="2">
    <source>
        <dbReference type="EMBL" id="RJF90894.1"/>
    </source>
</evidence>
<keyword evidence="1" id="KW-0732">Signal</keyword>
<dbReference type="Proteomes" id="UP000286100">
    <property type="component" value="Unassembled WGS sequence"/>
</dbReference>
<keyword evidence="3" id="KW-1185">Reference proteome</keyword>
<comment type="caution">
    <text evidence="2">The sequence shown here is derived from an EMBL/GenBank/DDBJ whole genome shotgun (WGS) entry which is preliminary data.</text>
</comment>
<feature type="chain" id="PRO_5019530835" evidence="1">
    <location>
        <begin position="35"/>
        <end position="90"/>
    </location>
</feature>
<accession>A0A418WLH0</accession>
<proteinExistence type="predicted"/>
<evidence type="ECO:0000313" key="3">
    <source>
        <dbReference type="Proteomes" id="UP000286100"/>
    </source>
</evidence>
<evidence type="ECO:0000256" key="1">
    <source>
        <dbReference type="SAM" id="SignalP"/>
    </source>
</evidence>
<dbReference type="EMBL" id="QYUM01000003">
    <property type="protein sequence ID" value="RJF90894.1"/>
    <property type="molecule type" value="Genomic_DNA"/>
</dbReference>
<organism evidence="2 3">
    <name type="scientific">Sphingomonas cavernae</name>
    <dbReference type="NCBI Taxonomy" id="2320861"/>
    <lineage>
        <taxon>Bacteria</taxon>
        <taxon>Pseudomonadati</taxon>
        <taxon>Pseudomonadota</taxon>
        <taxon>Alphaproteobacteria</taxon>
        <taxon>Sphingomonadales</taxon>
        <taxon>Sphingomonadaceae</taxon>
        <taxon>Sphingomonas</taxon>
    </lineage>
</organism>
<feature type="signal peptide" evidence="1">
    <location>
        <begin position="1"/>
        <end position="34"/>
    </location>
</feature>